<keyword evidence="1" id="KW-0472">Membrane</keyword>
<gene>
    <name evidence="2" type="ORF">SAMN04487779_1012100</name>
</gene>
<keyword evidence="1" id="KW-1133">Transmembrane helix</keyword>
<keyword evidence="3" id="KW-1185">Reference proteome</keyword>
<sequence length="481" mass="51703">MMLNALQQPNPPTVSLALKDIMPEGTVSQTCPPWAIGLAALLLIWPALWNGYPLVFADTGTYLGQALIGYAGWDRPPFYSLFIHGLHWRLSLWPVVIGQGLIMAHLLHLVLRVQRQPGPVPLVVTSAALAMLSGLPFVTTQIMPDLFTGVVVLCIWLLAFQWGALSRRERIYLLLLSSLAVVVHQSHVPLAIGLAGLATLLIGLRRGPVPALRGLGRMLAPTALAVMALIAINGVAHRALSISPFGSVFLATRLIFDDTGRAYLDRHCPDIGYRICAVRDQIGTGTEHNLFLWTLTGPLYTELGGPKAWAPEAKAIVRGVLAENPGGVLLDAMRNTLHQLVTMASGDGLEPWRSQPGPEPIIARYFPSEHEAYLASRQQMGELYAFVHGLTPLHLAIFCLGLVAIGLRRRWSLSELGLVALLLAALIGNAAITGGLSGPADRYQARLLWLSLFVAMIVLLPRLRAATGQGGSKLAGAGGTG</sequence>
<evidence type="ECO:0008006" key="4">
    <source>
        <dbReference type="Google" id="ProtNLM"/>
    </source>
</evidence>
<dbReference type="Proteomes" id="UP000198925">
    <property type="component" value="Unassembled WGS sequence"/>
</dbReference>
<keyword evidence="1" id="KW-0812">Transmembrane</keyword>
<feature type="transmembrane region" description="Helical" evidence="1">
    <location>
        <begin position="146"/>
        <end position="165"/>
    </location>
</feature>
<feature type="transmembrane region" description="Helical" evidence="1">
    <location>
        <begin position="90"/>
        <end position="110"/>
    </location>
</feature>
<organism evidence="2 3">
    <name type="scientific">Belnapia rosea</name>
    <dbReference type="NCBI Taxonomy" id="938405"/>
    <lineage>
        <taxon>Bacteria</taxon>
        <taxon>Pseudomonadati</taxon>
        <taxon>Pseudomonadota</taxon>
        <taxon>Alphaproteobacteria</taxon>
        <taxon>Acetobacterales</taxon>
        <taxon>Roseomonadaceae</taxon>
        <taxon>Belnapia</taxon>
    </lineage>
</organism>
<feature type="transmembrane region" description="Helical" evidence="1">
    <location>
        <begin position="214"/>
        <end position="232"/>
    </location>
</feature>
<dbReference type="AlphaFoldDB" id="A0A1G6XNM1"/>
<feature type="transmembrane region" description="Helical" evidence="1">
    <location>
        <begin position="122"/>
        <end position="140"/>
    </location>
</feature>
<feature type="transmembrane region" description="Helical" evidence="1">
    <location>
        <begin position="416"/>
        <end position="437"/>
    </location>
</feature>
<feature type="transmembrane region" description="Helical" evidence="1">
    <location>
        <begin position="172"/>
        <end position="202"/>
    </location>
</feature>
<accession>A0A1G6XNM1</accession>
<name>A0A1G6XNM1_9PROT</name>
<feature type="transmembrane region" description="Helical" evidence="1">
    <location>
        <begin position="443"/>
        <end position="463"/>
    </location>
</feature>
<proteinExistence type="predicted"/>
<evidence type="ECO:0000313" key="3">
    <source>
        <dbReference type="Proteomes" id="UP000198925"/>
    </source>
</evidence>
<evidence type="ECO:0000313" key="2">
    <source>
        <dbReference type="EMBL" id="SDD78876.1"/>
    </source>
</evidence>
<feature type="transmembrane region" description="Helical" evidence="1">
    <location>
        <begin position="31"/>
        <end position="49"/>
    </location>
</feature>
<dbReference type="EMBL" id="FMZX01000012">
    <property type="protein sequence ID" value="SDD78876.1"/>
    <property type="molecule type" value="Genomic_DNA"/>
</dbReference>
<feature type="transmembrane region" description="Helical" evidence="1">
    <location>
        <begin position="383"/>
        <end position="404"/>
    </location>
</feature>
<evidence type="ECO:0000256" key="1">
    <source>
        <dbReference type="SAM" id="Phobius"/>
    </source>
</evidence>
<protein>
    <recommendedName>
        <fullName evidence="4">Glycosyltransferase RgtA/B/C/D-like domain-containing protein</fullName>
    </recommendedName>
</protein>
<reference evidence="2 3" key="1">
    <citation type="submission" date="2016-10" db="EMBL/GenBank/DDBJ databases">
        <authorList>
            <person name="de Groot N.N."/>
        </authorList>
    </citation>
    <scope>NUCLEOTIDE SEQUENCE [LARGE SCALE GENOMIC DNA]</scope>
    <source>
        <strain evidence="2 3">CPCC 100156</strain>
    </source>
</reference>